<organism evidence="2 3">
    <name type="scientific">Metabacillus lacus</name>
    <dbReference type="NCBI Taxonomy" id="1983721"/>
    <lineage>
        <taxon>Bacteria</taxon>
        <taxon>Bacillati</taxon>
        <taxon>Bacillota</taxon>
        <taxon>Bacilli</taxon>
        <taxon>Bacillales</taxon>
        <taxon>Bacillaceae</taxon>
        <taxon>Metabacillus</taxon>
    </lineage>
</organism>
<dbReference type="RefSeq" id="WP_154307045.1">
    <property type="nucleotide sequence ID" value="NZ_WKKI01000008.1"/>
</dbReference>
<comment type="caution">
    <text evidence="2">The sequence shown here is derived from an EMBL/GenBank/DDBJ whole genome shotgun (WGS) entry which is preliminary data.</text>
</comment>
<evidence type="ECO:0000313" key="3">
    <source>
        <dbReference type="Proteomes" id="UP000448867"/>
    </source>
</evidence>
<dbReference type="OrthoDB" id="2680713at2"/>
<evidence type="ECO:0000313" key="2">
    <source>
        <dbReference type="EMBL" id="MRX71920.1"/>
    </source>
</evidence>
<reference evidence="2 3" key="1">
    <citation type="submission" date="2019-11" db="EMBL/GenBank/DDBJ databases">
        <title>Bacillus lacus genome.</title>
        <authorList>
            <person name="Allen C.J."/>
            <person name="Newman J.D."/>
        </authorList>
    </citation>
    <scope>NUCLEOTIDE SEQUENCE [LARGE SCALE GENOMIC DNA]</scope>
    <source>
        <strain evidence="2 3">KCTC 33946</strain>
    </source>
</reference>
<evidence type="ECO:0000259" key="1">
    <source>
        <dbReference type="Pfam" id="PF07552"/>
    </source>
</evidence>
<protein>
    <submittedName>
        <fullName evidence="2">Spore coat protein</fullName>
    </submittedName>
</protein>
<keyword evidence="2" id="KW-0167">Capsid protein</keyword>
<feature type="domain" description="Spore coat protein X/V" evidence="1">
    <location>
        <begin position="18"/>
        <end position="73"/>
    </location>
</feature>
<dbReference type="InterPro" id="IPR011428">
    <property type="entry name" value="Spore_coat_X/V"/>
</dbReference>
<keyword evidence="3" id="KW-1185">Reference proteome</keyword>
<gene>
    <name evidence="2" type="ORF">GJU40_07005</name>
</gene>
<dbReference type="GO" id="GO:0031160">
    <property type="term" value="C:spore wall"/>
    <property type="evidence" value="ECO:0007669"/>
    <property type="project" value="InterPro"/>
</dbReference>
<dbReference type="Pfam" id="PF07552">
    <property type="entry name" value="Coat_X"/>
    <property type="match status" value="2"/>
</dbReference>
<keyword evidence="2" id="KW-0946">Virion</keyword>
<proteinExistence type="predicted"/>
<feature type="domain" description="Spore coat protein X/V" evidence="1">
    <location>
        <begin position="80"/>
        <end position="137"/>
    </location>
</feature>
<name>A0A7X2IYB7_9BACI</name>
<dbReference type="AlphaFoldDB" id="A0A7X2IYB7"/>
<dbReference type="EMBL" id="WKKI01000008">
    <property type="protein sequence ID" value="MRX71920.1"/>
    <property type="molecule type" value="Genomic_DNA"/>
</dbReference>
<dbReference type="Proteomes" id="UP000448867">
    <property type="component" value="Unassembled WGS sequence"/>
</dbReference>
<accession>A0A7X2IYB7</accession>
<dbReference type="GO" id="GO:0030435">
    <property type="term" value="P:sporulation resulting in formation of a cellular spore"/>
    <property type="evidence" value="ECO:0007669"/>
    <property type="project" value="InterPro"/>
</dbReference>
<sequence>MTEKWSALDYCSCNKDGVTQEAKQVSEIIQASSETIIIKDSCKVHVETTETQVAASLQAAIQVAIALVVNLSIADSSRAERVTQELLQKSQIKQANNQKMIIENSYNVNVTTTDTDVAVSLQLLIQLLLALIVSIDIL</sequence>